<dbReference type="Proteomes" id="UP000539175">
    <property type="component" value="Unassembled WGS sequence"/>
</dbReference>
<feature type="region of interest" description="Disordered" evidence="1">
    <location>
        <begin position="371"/>
        <end position="395"/>
    </location>
</feature>
<reference evidence="2 3" key="1">
    <citation type="submission" date="2020-08" db="EMBL/GenBank/DDBJ databases">
        <title>Genomic Encyclopedia of Type Strains, Phase IV (KMG-IV): sequencing the most valuable type-strain genomes for metagenomic binning, comparative biology and taxonomic classification.</title>
        <authorList>
            <person name="Goeker M."/>
        </authorList>
    </citation>
    <scope>NUCLEOTIDE SEQUENCE [LARGE SCALE GENOMIC DNA]</scope>
    <source>
        <strain evidence="2 3">DSM 22198</strain>
    </source>
</reference>
<evidence type="ECO:0008006" key="4">
    <source>
        <dbReference type="Google" id="ProtNLM"/>
    </source>
</evidence>
<proteinExistence type="predicted"/>
<dbReference type="RefSeq" id="WP_184803538.1">
    <property type="nucleotide sequence ID" value="NZ_JACIIZ010000011.1"/>
</dbReference>
<sequence>MSTLVITADALPVASAGRSLTMTVDGIGTPIQPGTYSGRIVLTPTTAIVVPSMLGDAQYRFRAGLYVDGGRPVPDKSVTAALGGGVTTDTVARDIKLISRDPAFNGIIVTGASVYTVDNATIHLSENGGDDSVGYGAAILANGDAKLTVNNARIVTRGVIRTAILADGNATVTVNDSDIQTMDGVLPPGYVPSILPGKMMEVPYGLGISGNVRATNVEGKATAIYNRTHIHAQAWGALATDGDGPTRLIARDSLIEVAESGYGAYANGEAHDLFEHCVFNVPDYGLVVGGPGSATFTKGTVVNSRRFGVMMHQGTGGGTVTIEDHSVFNTGSTAIEVKGRGTHIVIDAADLRPGNGVLLQTMPNDDPIMKEMMSGAGGPPPGAAPPADAPPRPTYSGDVVVEIRKTKLVGDVIHAMRDTGALVVTLVDAELEGAITTGTASPTSGIAPTQASFRTIGDVSNVFGATPETLPLHVSLERNATWVVGKTSYLTGLSIGQAARLLAPKGMRVVLSVGGKETPIKSGRYEGDIVVAVAPARM</sequence>
<evidence type="ECO:0000256" key="1">
    <source>
        <dbReference type="SAM" id="MobiDB-lite"/>
    </source>
</evidence>
<keyword evidence="3" id="KW-1185">Reference proteome</keyword>
<dbReference type="Gene3D" id="2.160.20.20">
    <property type="match status" value="1"/>
</dbReference>
<name>A0A7X0AZZ3_9PROT</name>
<protein>
    <recommendedName>
        <fullName evidence="4">Right handed beta helix domain-containing protein</fullName>
    </recommendedName>
</protein>
<dbReference type="InterPro" id="IPR012332">
    <property type="entry name" value="Autotransporter_pectin_lyase_C"/>
</dbReference>
<organism evidence="2 3">
    <name type="scientific">Nitrospirillum iridis</name>
    <dbReference type="NCBI Taxonomy" id="765888"/>
    <lineage>
        <taxon>Bacteria</taxon>
        <taxon>Pseudomonadati</taxon>
        <taxon>Pseudomonadota</taxon>
        <taxon>Alphaproteobacteria</taxon>
        <taxon>Rhodospirillales</taxon>
        <taxon>Azospirillaceae</taxon>
        <taxon>Nitrospirillum</taxon>
    </lineage>
</organism>
<evidence type="ECO:0000313" key="2">
    <source>
        <dbReference type="EMBL" id="MBB6253263.1"/>
    </source>
</evidence>
<feature type="compositionally biased region" description="Pro residues" evidence="1">
    <location>
        <begin position="378"/>
        <end position="393"/>
    </location>
</feature>
<accession>A0A7X0AZZ3</accession>
<dbReference type="EMBL" id="JACIIZ010000011">
    <property type="protein sequence ID" value="MBB6253263.1"/>
    <property type="molecule type" value="Genomic_DNA"/>
</dbReference>
<dbReference type="SUPFAM" id="SSF51126">
    <property type="entry name" value="Pectin lyase-like"/>
    <property type="match status" value="1"/>
</dbReference>
<gene>
    <name evidence="2" type="ORF">FHS74_003832</name>
</gene>
<comment type="caution">
    <text evidence="2">The sequence shown here is derived from an EMBL/GenBank/DDBJ whole genome shotgun (WGS) entry which is preliminary data.</text>
</comment>
<dbReference type="AlphaFoldDB" id="A0A7X0AZZ3"/>
<evidence type="ECO:0000313" key="3">
    <source>
        <dbReference type="Proteomes" id="UP000539175"/>
    </source>
</evidence>
<dbReference type="InterPro" id="IPR011050">
    <property type="entry name" value="Pectin_lyase_fold/virulence"/>
</dbReference>